<evidence type="ECO:0000313" key="1">
    <source>
        <dbReference type="EMBL" id="PKF35561.1"/>
    </source>
</evidence>
<name>A0A2N0WIH2_9GAMM</name>
<dbReference type="AlphaFoldDB" id="A0A2N0WIH2"/>
<organism evidence="1 2">
    <name type="scientific">Acinetobacter proteolyticus</name>
    <dbReference type="NCBI Taxonomy" id="1776741"/>
    <lineage>
        <taxon>Bacteria</taxon>
        <taxon>Pseudomonadati</taxon>
        <taxon>Pseudomonadota</taxon>
        <taxon>Gammaproteobacteria</taxon>
        <taxon>Moraxellales</taxon>
        <taxon>Moraxellaceae</taxon>
        <taxon>Acinetobacter</taxon>
    </lineage>
</organism>
<dbReference type="Proteomes" id="UP000233553">
    <property type="component" value="Unassembled WGS sequence"/>
</dbReference>
<proteinExistence type="predicted"/>
<gene>
    <name evidence="1" type="ORF">CW311_04535</name>
</gene>
<protein>
    <submittedName>
        <fullName evidence="1">Uncharacterized protein</fullName>
    </submittedName>
</protein>
<reference evidence="1 2" key="1">
    <citation type="submission" date="2017-12" db="EMBL/GenBank/DDBJ databases">
        <title>Draft Genome sequences of multiple microbial strains isolated from spacecraft associated surfaces.</title>
        <authorList>
            <person name="Seuylemezian A."/>
            <person name="Vaishampayan P."/>
            <person name="Venkateswaran K."/>
        </authorList>
    </citation>
    <scope>NUCLEOTIDE SEQUENCE [LARGE SCALE GENOMIC DNA]</scope>
    <source>
        <strain evidence="1 2">2P01AA</strain>
    </source>
</reference>
<accession>A0A2N0WIH2</accession>
<dbReference type="EMBL" id="PISJ01000005">
    <property type="protein sequence ID" value="PKF35561.1"/>
    <property type="molecule type" value="Genomic_DNA"/>
</dbReference>
<comment type="caution">
    <text evidence="1">The sequence shown here is derived from an EMBL/GenBank/DDBJ whole genome shotgun (WGS) entry which is preliminary data.</text>
</comment>
<evidence type="ECO:0000313" key="2">
    <source>
        <dbReference type="Proteomes" id="UP000233553"/>
    </source>
</evidence>
<sequence length="82" mass="9397">MENLNYLAHNLTIYSHTDLREAFNSTQSEAELFLEGKAFNDWVKVKESEQKLQASLGERLNGVIRACGMIVKAISILAKRWR</sequence>